<gene>
    <name evidence="9" type="primary">levE_9</name>
    <name evidence="9" type="ORF">SDC9_189716</name>
</gene>
<keyword evidence="3" id="KW-0963">Cytoplasm</keyword>
<comment type="caution">
    <text evidence="9">The sequence shown here is derived from an EMBL/GenBank/DDBJ whole genome shotgun (WGS) entry which is preliminary data.</text>
</comment>
<evidence type="ECO:0000256" key="1">
    <source>
        <dbReference type="ARBA" id="ARBA00004496"/>
    </source>
</evidence>
<protein>
    <submittedName>
        <fullName evidence="9">PTS system fructose-specific EIIB component</fullName>
        <ecNumber evidence="9">2.7.1.202</ecNumber>
    </submittedName>
</protein>
<feature type="domain" description="PTS EIIB type-4" evidence="8">
    <location>
        <begin position="1"/>
        <end position="117"/>
    </location>
</feature>
<sequence length="117" mass="12944">MALKMACPTTVKLSILSVDRAVERLNDPTAYEGERIFVVLRGTATLKKLIEKGGPIKNITVGNMSNKVGSTRVYHTVCVTKEDIETFRDLSNKGLTFTAQMVPSDEPQNFIELISKL</sequence>
<organism evidence="9">
    <name type="scientific">bioreactor metagenome</name>
    <dbReference type="NCBI Taxonomy" id="1076179"/>
    <lineage>
        <taxon>unclassified sequences</taxon>
        <taxon>metagenomes</taxon>
        <taxon>ecological metagenomes</taxon>
    </lineage>
</organism>
<evidence type="ECO:0000313" key="9">
    <source>
        <dbReference type="EMBL" id="MPN42160.1"/>
    </source>
</evidence>
<accession>A0A645HTH6</accession>
<keyword evidence="2" id="KW-0813">Transport</keyword>
<proteinExistence type="predicted"/>
<evidence type="ECO:0000256" key="6">
    <source>
        <dbReference type="ARBA" id="ARBA00022683"/>
    </source>
</evidence>
<evidence type="ECO:0000256" key="4">
    <source>
        <dbReference type="ARBA" id="ARBA00022597"/>
    </source>
</evidence>
<evidence type="ECO:0000256" key="5">
    <source>
        <dbReference type="ARBA" id="ARBA00022679"/>
    </source>
</evidence>
<dbReference type="GO" id="GO:0009401">
    <property type="term" value="P:phosphoenolpyruvate-dependent sugar phosphotransferase system"/>
    <property type="evidence" value="ECO:0007669"/>
    <property type="project" value="UniProtKB-KW"/>
</dbReference>
<dbReference type="GO" id="GO:0008982">
    <property type="term" value="F:protein-N(PI)-phosphohistidine-sugar phosphotransferase activity"/>
    <property type="evidence" value="ECO:0007669"/>
    <property type="project" value="InterPro"/>
</dbReference>
<name>A0A645HTH6_9ZZZZ</name>
<dbReference type="Gene3D" id="3.40.35.10">
    <property type="entry name" value="Phosphotransferase system, sorbose subfamily IIB component"/>
    <property type="match status" value="1"/>
</dbReference>
<dbReference type="GO" id="GO:0005737">
    <property type="term" value="C:cytoplasm"/>
    <property type="evidence" value="ECO:0007669"/>
    <property type="project" value="UniProtKB-SubCell"/>
</dbReference>
<evidence type="ECO:0000259" key="8">
    <source>
        <dbReference type="PROSITE" id="PS51101"/>
    </source>
</evidence>
<dbReference type="InterPro" id="IPR036667">
    <property type="entry name" value="PTS_IIB_sorbose-sp_sf"/>
</dbReference>
<keyword evidence="6" id="KW-0598">Phosphotransferase system</keyword>
<comment type="subcellular location">
    <subcellularLocation>
        <location evidence="1">Cytoplasm</location>
    </subcellularLocation>
</comment>
<keyword evidence="5 9" id="KW-0808">Transferase</keyword>
<dbReference type="InterPro" id="IPR004720">
    <property type="entry name" value="PTS_IIB_sorbose-sp"/>
</dbReference>
<dbReference type="PROSITE" id="PS51101">
    <property type="entry name" value="PTS_EIIB_TYPE_4"/>
    <property type="match status" value="1"/>
</dbReference>
<evidence type="ECO:0000256" key="7">
    <source>
        <dbReference type="ARBA" id="ARBA00022777"/>
    </source>
</evidence>
<dbReference type="SUPFAM" id="SSF52728">
    <property type="entry name" value="PTS IIb component"/>
    <property type="match status" value="1"/>
</dbReference>
<keyword evidence="7" id="KW-0418">Kinase</keyword>
<evidence type="ECO:0000256" key="3">
    <source>
        <dbReference type="ARBA" id="ARBA00022490"/>
    </source>
</evidence>
<dbReference type="AlphaFoldDB" id="A0A645HTH6"/>
<dbReference type="EMBL" id="VSSQ01099696">
    <property type="protein sequence ID" value="MPN42160.1"/>
    <property type="molecule type" value="Genomic_DNA"/>
</dbReference>
<keyword evidence="4" id="KW-0762">Sugar transport</keyword>
<reference evidence="9" key="1">
    <citation type="submission" date="2019-08" db="EMBL/GenBank/DDBJ databases">
        <authorList>
            <person name="Kucharzyk K."/>
            <person name="Murdoch R.W."/>
            <person name="Higgins S."/>
            <person name="Loffler F."/>
        </authorList>
    </citation>
    <scope>NUCLEOTIDE SEQUENCE</scope>
</reference>
<evidence type="ECO:0000256" key="2">
    <source>
        <dbReference type="ARBA" id="ARBA00022448"/>
    </source>
</evidence>
<dbReference type="EC" id="2.7.1.202" evidence="9"/>
<dbReference type="Pfam" id="PF03830">
    <property type="entry name" value="PTSIIB_sorb"/>
    <property type="match status" value="1"/>
</dbReference>
<dbReference type="GO" id="GO:0016301">
    <property type="term" value="F:kinase activity"/>
    <property type="evidence" value="ECO:0007669"/>
    <property type="project" value="UniProtKB-KW"/>
</dbReference>